<dbReference type="RefSeq" id="WP_184669980.1">
    <property type="nucleotide sequence ID" value="NZ_BAABAI010000005.1"/>
</dbReference>
<keyword evidence="3 6" id="KW-0815">Transposition</keyword>
<feature type="region of interest" description="Disordered" evidence="7">
    <location>
        <begin position="110"/>
        <end position="142"/>
    </location>
</feature>
<feature type="compositionally biased region" description="Low complexity" evidence="7">
    <location>
        <begin position="115"/>
        <end position="134"/>
    </location>
</feature>
<dbReference type="EMBL" id="JACHJS010000001">
    <property type="protein sequence ID" value="MBB4966137.1"/>
    <property type="molecule type" value="Genomic_DNA"/>
</dbReference>
<evidence type="ECO:0000256" key="7">
    <source>
        <dbReference type="SAM" id="MobiDB-lite"/>
    </source>
</evidence>
<gene>
    <name evidence="8" type="ORF">F4559_003496</name>
</gene>
<keyword evidence="5 6" id="KW-0233">DNA recombination</keyword>
<dbReference type="GO" id="GO:0003677">
    <property type="term" value="F:DNA binding"/>
    <property type="evidence" value="ECO:0007669"/>
    <property type="project" value="UniProtKB-UniRule"/>
</dbReference>
<evidence type="ECO:0000256" key="1">
    <source>
        <dbReference type="ARBA" id="ARBA00002190"/>
    </source>
</evidence>
<keyword evidence="6" id="KW-0814">Transposable element</keyword>
<dbReference type="Pfam" id="PF00872">
    <property type="entry name" value="Transposase_mut"/>
    <property type="match status" value="1"/>
</dbReference>
<dbReference type="GO" id="GO:0004803">
    <property type="term" value="F:transposase activity"/>
    <property type="evidence" value="ECO:0007669"/>
    <property type="project" value="UniProtKB-UniRule"/>
</dbReference>
<evidence type="ECO:0000256" key="4">
    <source>
        <dbReference type="ARBA" id="ARBA00023125"/>
    </source>
</evidence>
<feature type="region of interest" description="Disordered" evidence="7">
    <location>
        <begin position="25"/>
        <end position="55"/>
    </location>
</feature>
<evidence type="ECO:0000313" key="8">
    <source>
        <dbReference type="EMBL" id="MBB4966137.1"/>
    </source>
</evidence>
<feature type="compositionally biased region" description="Polar residues" evidence="7">
    <location>
        <begin position="46"/>
        <end position="55"/>
    </location>
</feature>
<dbReference type="PANTHER" id="PTHR33217">
    <property type="entry name" value="TRANSPOSASE FOR INSERTION SEQUENCE ELEMENT IS1081"/>
    <property type="match status" value="1"/>
</dbReference>
<evidence type="ECO:0000256" key="3">
    <source>
        <dbReference type="ARBA" id="ARBA00022578"/>
    </source>
</evidence>
<evidence type="ECO:0000256" key="5">
    <source>
        <dbReference type="ARBA" id="ARBA00023172"/>
    </source>
</evidence>
<reference evidence="8 9" key="1">
    <citation type="submission" date="2020-08" db="EMBL/GenBank/DDBJ databases">
        <title>Sequencing the genomes of 1000 actinobacteria strains.</title>
        <authorList>
            <person name="Klenk H.-P."/>
        </authorList>
    </citation>
    <scope>NUCLEOTIDE SEQUENCE [LARGE SCALE GENOMIC DNA]</scope>
    <source>
        <strain evidence="8 9">DSM 45084</strain>
    </source>
</reference>
<accession>A0A7W7WWM2</accession>
<comment type="function">
    <text evidence="1 6">Required for the transposition of the insertion element.</text>
</comment>
<organism evidence="8 9">
    <name type="scientific">Saccharothrix violaceirubra</name>
    <dbReference type="NCBI Taxonomy" id="413306"/>
    <lineage>
        <taxon>Bacteria</taxon>
        <taxon>Bacillati</taxon>
        <taxon>Actinomycetota</taxon>
        <taxon>Actinomycetes</taxon>
        <taxon>Pseudonocardiales</taxon>
        <taxon>Pseudonocardiaceae</taxon>
        <taxon>Saccharothrix</taxon>
    </lineage>
</organism>
<dbReference type="PANTHER" id="PTHR33217:SF8">
    <property type="entry name" value="MUTATOR FAMILY TRANSPOSASE"/>
    <property type="match status" value="1"/>
</dbReference>
<evidence type="ECO:0000256" key="2">
    <source>
        <dbReference type="ARBA" id="ARBA00010961"/>
    </source>
</evidence>
<dbReference type="GO" id="GO:0006313">
    <property type="term" value="P:DNA transposition"/>
    <property type="evidence" value="ECO:0007669"/>
    <property type="project" value="UniProtKB-UniRule"/>
</dbReference>
<name>A0A7W7WWM2_9PSEU</name>
<comment type="caution">
    <text evidence="8">The sequence shown here is derived from an EMBL/GenBank/DDBJ whole genome shotgun (WGS) entry which is preliminary data.</text>
</comment>
<evidence type="ECO:0000256" key="6">
    <source>
        <dbReference type="RuleBase" id="RU365089"/>
    </source>
</evidence>
<feature type="compositionally biased region" description="Basic and acidic residues" evidence="7">
    <location>
        <begin position="30"/>
        <end position="45"/>
    </location>
</feature>
<dbReference type="InterPro" id="IPR001207">
    <property type="entry name" value="Transposase_mutator"/>
</dbReference>
<dbReference type="Proteomes" id="UP000542674">
    <property type="component" value="Unassembled WGS sequence"/>
</dbReference>
<sequence length="194" mass="20668">MSDRPALTGPDGLLKLFTENVPKTALAEETTGHLGREKNRAEPGRESTSVRNGSRTETVISDAAGEVGIGVIRDRDGTFEPRIVKKWRRRLAEVDGIVLSLYARGVTTGEISAPSAGSTAPRGRGSRSRASPARSSRRWATGPPRLPDAVCAAVFLDAIVVETRGGWFVDRPVHAAMPGTSSCRSWTTTSRSGG</sequence>
<proteinExistence type="inferred from homology"/>
<protein>
    <recommendedName>
        <fullName evidence="6">Mutator family transposase</fullName>
    </recommendedName>
</protein>
<keyword evidence="4 6" id="KW-0238">DNA-binding</keyword>
<keyword evidence="9" id="KW-1185">Reference proteome</keyword>
<evidence type="ECO:0000313" key="9">
    <source>
        <dbReference type="Proteomes" id="UP000542674"/>
    </source>
</evidence>
<dbReference type="AlphaFoldDB" id="A0A7W7WWM2"/>
<comment type="similarity">
    <text evidence="2 6">Belongs to the transposase mutator family.</text>
</comment>